<dbReference type="PANTHER" id="PTHR35564">
    <property type="match status" value="1"/>
</dbReference>
<keyword evidence="2" id="KW-1185">Reference proteome</keyword>
<evidence type="ECO:0000313" key="2">
    <source>
        <dbReference type="Proteomes" id="UP001500021"/>
    </source>
</evidence>
<dbReference type="Pfam" id="PF06996">
    <property type="entry name" value="T6SS_TssG"/>
    <property type="match status" value="1"/>
</dbReference>
<evidence type="ECO:0008006" key="3">
    <source>
        <dbReference type="Google" id="ProtNLM"/>
    </source>
</evidence>
<gene>
    <name evidence="1" type="ORF">GCM10009111_25670</name>
</gene>
<organism evidence="1 2">
    <name type="scientific">Colwellia asteriadis</name>
    <dbReference type="NCBI Taxonomy" id="517723"/>
    <lineage>
        <taxon>Bacteria</taxon>
        <taxon>Pseudomonadati</taxon>
        <taxon>Pseudomonadota</taxon>
        <taxon>Gammaproteobacteria</taxon>
        <taxon>Alteromonadales</taxon>
        <taxon>Colwelliaceae</taxon>
        <taxon>Colwellia</taxon>
    </lineage>
</organism>
<dbReference type="PANTHER" id="PTHR35564:SF4">
    <property type="entry name" value="CYTOPLASMIC PROTEIN"/>
    <property type="match status" value="1"/>
</dbReference>
<proteinExistence type="predicted"/>
<dbReference type="Proteomes" id="UP001500021">
    <property type="component" value="Unassembled WGS sequence"/>
</dbReference>
<protein>
    <recommendedName>
        <fullName evidence="3">Type VI secretion system baseplate subunit TssG</fullName>
    </recommendedName>
</protein>
<dbReference type="RefSeq" id="WP_343817942.1">
    <property type="nucleotide sequence ID" value="NZ_BAAAFA010000009.1"/>
</dbReference>
<evidence type="ECO:0000313" key="1">
    <source>
        <dbReference type="EMBL" id="GAA0820364.1"/>
    </source>
</evidence>
<sequence length="328" mass="36439">MKSQHPSWSKLSDNLQKLQAQPWKFGLFKALRLLETEWAEQDEMKLGVSSRVLITPNKELGFPVSDIKKGTLLKQGRGVFHVQSNYSGLYGADSTMPHYLLEQAASDEESGARTRAFLDMFNHLYYCLLYQSWKKTQLTIEGIGSEQFEQVLNGILSGRRNTATSAGVTVLKVSSACGMAKLLNDEFYSEQIRIDDSSPHWQPIGTSSSLGNSDTSILGESLILGDNALVSGGKVTIELGKMPADTANSFFPGGKNGFQLQRLVDSQLPTDLPWECTMYVDHDYKASQLLGDEALVLGINSHVGEVSKLIEFKKFKDSQYKQRMAQHT</sequence>
<dbReference type="EMBL" id="BAAAFA010000009">
    <property type="protein sequence ID" value="GAA0820364.1"/>
    <property type="molecule type" value="Genomic_DNA"/>
</dbReference>
<reference evidence="1 2" key="1">
    <citation type="journal article" date="2019" name="Int. J. Syst. Evol. Microbiol.">
        <title>The Global Catalogue of Microorganisms (GCM) 10K type strain sequencing project: providing services to taxonomists for standard genome sequencing and annotation.</title>
        <authorList>
            <consortium name="The Broad Institute Genomics Platform"/>
            <consortium name="The Broad Institute Genome Sequencing Center for Infectious Disease"/>
            <person name="Wu L."/>
            <person name="Ma J."/>
        </authorList>
    </citation>
    <scope>NUCLEOTIDE SEQUENCE [LARGE SCALE GENOMIC DNA]</scope>
    <source>
        <strain evidence="1 2">JCM 15608</strain>
    </source>
</reference>
<accession>A0ABN1L906</accession>
<dbReference type="InterPro" id="IPR010732">
    <property type="entry name" value="T6SS_TssG-like"/>
</dbReference>
<comment type="caution">
    <text evidence="1">The sequence shown here is derived from an EMBL/GenBank/DDBJ whole genome shotgun (WGS) entry which is preliminary data.</text>
</comment>
<name>A0ABN1L906_9GAMM</name>